<dbReference type="Proteomes" id="UP000321405">
    <property type="component" value="Unassembled WGS sequence"/>
</dbReference>
<gene>
    <name evidence="1" type="ORF">SSA02_00330</name>
</gene>
<reference evidence="1 2" key="1">
    <citation type="submission" date="2019-07" db="EMBL/GenBank/DDBJ databases">
        <title>Whole genome shotgun sequence of Swaminathania salitolerans NBRC 104436.</title>
        <authorList>
            <person name="Hosoyama A."/>
            <person name="Uohara A."/>
            <person name="Ohji S."/>
            <person name="Ichikawa N."/>
        </authorList>
    </citation>
    <scope>NUCLEOTIDE SEQUENCE [LARGE SCALE GENOMIC DNA]</scope>
    <source>
        <strain evidence="1 2">NBRC 104436</strain>
    </source>
</reference>
<proteinExistence type="predicted"/>
<dbReference type="RefSeq" id="WP_186807599.1">
    <property type="nucleotide sequence ID" value="NZ_BJVC01000001.1"/>
</dbReference>
<sequence length="54" mass="5770">MGLAFERGGAIPSSAWPRMAAFPEPSPDQSLRAGGAWIDEIAWPQYPNLSVGVI</sequence>
<evidence type="ECO:0000313" key="2">
    <source>
        <dbReference type="Proteomes" id="UP000321405"/>
    </source>
</evidence>
<dbReference type="EMBL" id="BJVC01000001">
    <property type="protein sequence ID" value="GEL00870.1"/>
    <property type="molecule type" value="Genomic_DNA"/>
</dbReference>
<keyword evidence="2" id="KW-1185">Reference proteome</keyword>
<name>A0A511BKH6_9PROT</name>
<evidence type="ECO:0000313" key="1">
    <source>
        <dbReference type="EMBL" id="GEL00870.1"/>
    </source>
</evidence>
<dbReference type="AlphaFoldDB" id="A0A511BKH6"/>
<organism evidence="1 2">
    <name type="scientific">Swaminathania salitolerans</name>
    <dbReference type="NCBI Taxonomy" id="182838"/>
    <lineage>
        <taxon>Bacteria</taxon>
        <taxon>Pseudomonadati</taxon>
        <taxon>Pseudomonadota</taxon>
        <taxon>Alphaproteobacteria</taxon>
        <taxon>Acetobacterales</taxon>
        <taxon>Acetobacteraceae</taxon>
        <taxon>Swaminathania</taxon>
    </lineage>
</organism>
<comment type="caution">
    <text evidence="1">The sequence shown here is derived from an EMBL/GenBank/DDBJ whole genome shotgun (WGS) entry which is preliminary data.</text>
</comment>
<accession>A0A511BKH6</accession>
<protein>
    <submittedName>
        <fullName evidence="1">Uncharacterized protein</fullName>
    </submittedName>
</protein>